<accession>A0A518GAW4</accession>
<protein>
    <submittedName>
        <fullName evidence="1">Uncharacterized protein</fullName>
    </submittedName>
</protein>
<organism evidence="1 2">
    <name type="scientific">Aureliella helgolandensis</name>
    <dbReference type="NCBI Taxonomy" id="2527968"/>
    <lineage>
        <taxon>Bacteria</taxon>
        <taxon>Pseudomonadati</taxon>
        <taxon>Planctomycetota</taxon>
        <taxon>Planctomycetia</taxon>
        <taxon>Pirellulales</taxon>
        <taxon>Pirellulaceae</taxon>
        <taxon>Aureliella</taxon>
    </lineage>
</organism>
<evidence type="ECO:0000313" key="2">
    <source>
        <dbReference type="Proteomes" id="UP000318017"/>
    </source>
</evidence>
<reference evidence="1 2" key="1">
    <citation type="submission" date="2019-02" db="EMBL/GenBank/DDBJ databases">
        <title>Deep-cultivation of Planctomycetes and their phenomic and genomic characterization uncovers novel biology.</title>
        <authorList>
            <person name="Wiegand S."/>
            <person name="Jogler M."/>
            <person name="Boedeker C."/>
            <person name="Pinto D."/>
            <person name="Vollmers J."/>
            <person name="Rivas-Marin E."/>
            <person name="Kohn T."/>
            <person name="Peeters S.H."/>
            <person name="Heuer A."/>
            <person name="Rast P."/>
            <person name="Oberbeckmann S."/>
            <person name="Bunk B."/>
            <person name="Jeske O."/>
            <person name="Meyerdierks A."/>
            <person name="Storesund J.E."/>
            <person name="Kallscheuer N."/>
            <person name="Luecker S."/>
            <person name="Lage O.M."/>
            <person name="Pohl T."/>
            <person name="Merkel B.J."/>
            <person name="Hornburger P."/>
            <person name="Mueller R.-W."/>
            <person name="Bruemmer F."/>
            <person name="Labrenz M."/>
            <person name="Spormann A.M."/>
            <person name="Op den Camp H."/>
            <person name="Overmann J."/>
            <person name="Amann R."/>
            <person name="Jetten M.S.M."/>
            <person name="Mascher T."/>
            <person name="Medema M.H."/>
            <person name="Devos D.P."/>
            <person name="Kaster A.-K."/>
            <person name="Ovreas L."/>
            <person name="Rohde M."/>
            <person name="Galperin M.Y."/>
            <person name="Jogler C."/>
        </authorList>
    </citation>
    <scope>NUCLEOTIDE SEQUENCE [LARGE SCALE GENOMIC DNA]</scope>
    <source>
        <strain evidence="1 2">Q31a</strain>
    </source>
</reference>
<evidence type="ECO:0000313" key="1">
    <source>
        <dbReference type="EMBL" id="QDV25746.1"/>
    </source>
</evidence>
<sequence>MNGKEVAAGKVPITAPLSFTANDCLDFESAPGSPVSLDDFDTCPFKFNGTLGVGTIEYVP</sequence>
<dbReference type="RefSeq" id="WP_145081254.1">
    <property type="nucleotide sequence ID" value="NZ_CP036298.1"/>
</dbReference>
<gene>
    <name evidence="1" type="ORF">Q31a_40730</name>
</gene>
<dbReference type="AlphaFoldDB" id="A0A518GAW4"/>
<dbReference type="KEGG" id="ahel:Q31a_40730"/>
<keyword evidence="2" id="KW-1185">Reference proteome</keyword>
<proteinExistence type="predicted"/>
<dbReference type="Proteomes" id="UP000318017">
    <property type="component" value="Chromosome"/>
</dbReference>
<dbReference type="EMBL" id="CP036298">
    <property type="protein sequence ID" value="QDV25746.1"/>
    <property type="molecule type" value="Genomic_DNA"/>
</dbReference>
<name>A0A518GAW4_9BACT</name>